<feature type="compositionally biased region" description="Basic residues" evidence="1">
    <location>
        <begin position="299"/>
        <end position="308"/>
    </location>
</feature>
<feature type="region of interest" description="Disordered" evidence="1">
    <location>
        <begin position="216"/>
        <end position="308"/>
    </location>
</feature>
<name>A0AAE0PH04_SORBR</name>
<dbReference type="PANTHER" id="PTHR37014">
    <property type="entry name" value="EXPRESSION LETHALITY PROTEIN HEL10, PUTATIVE (AFU_ORTHOLOGUE AFUA_1G06580)-RELATED"/>
    <property type="match status" value="1"/>
</dbReference>
<feature type="compositionally biased region" description="Low complexity" evidence="1">
    <location>
        <begin position="118"/>
        <end position="141"/>
    </location>
</feature>
<accession>A0AAE0PH04</accession>
<feature type="compositionally biased region" description="Basic and acidic residues" evidence="1">
    <location>
        <begin position="216"/>
        <end position="226"/>
    </location>
</feature>
<organism evidence="2 3">
    <name type="scientific">Sordaria brevicollis</name>
    <dbReference type="NCBI Taxonomy" id="83679"/>
    <lineage>
        <taxon>Eukaryota</taxon>
        <taxon>Fungi</taxon>
        <taxon>Dikarya</taxon>
        <taxon>Ascomycota</taxon>
        <taxon>Pezizomycotina</taxon>
        <taxon>Sordariomycetes</taxon>
        <taxon>Sordariomycetidae</taxon>
        <taxon>Sordariales</taxon>
        <taxon>Sordariaceae</taxon>
        <taxon>Sordaria</taxon>
    </lineage>
</organism>
<evidence type="ECO:0000313" key="2">
    <source>
        <dbReference type="EMBL" id="KAK3399798.1"/>
    </source>
</evidence>
<reference evidence="2" key="2">
    <citation type="submission" date="2023-07" db="EMBL/GenBank/DDBJ databases">
        <authorList>
            <consortium name="Lawrence Berkeley National Laboratory"/>
            <person name="Haridas S."/>
            <person name="Hensen N."/>
            <person name="Bonometti L."/>
            <person name="Westerberg I."/>
            <person name="Brannstrom I.O."/>
            <person name="Guillou S."/>
            <person name="Cros-Aarteil S."/>
            <person name="Calhoun S."/>
            <person name="Kuo A."/>
            <person name="Mondo S."/>
            <person name="Pangilinan J."/>
            <person name="Riley R."/>
            <person name="LaButti K."/>
            <person name="Andreopoulos B."/>
            <person name="Lipzen A."/>
            <person name="Chen C."/>
            <person name="Yanf M."/>
            <person name="Daum C."/>
            <person name="Ng V."/>
            <person name="Clum A."/>
            <person name="Steindorff A."/>
            <person name="Ohm R."/>
            <person name="Martin F."/>
            <person name="Silar P."/>
            <person name="Natvig D."/>
            <person name="Lalanne C."/>
            <person name="Gautier V."/>
            <person name="Ament-velasquez S.L."/>
            <person name="Kruys A."/>
            <person name="Hutchinson M.I."/>
            <person name="Powell A.J."/>
            <person name="Barry K."/>
            <person name="Miller A.N."/>
            <person name="Grigoriev I.V."/>
            <person name="Debuchy R."/>
            <person name="Gladieux P."/>
            <person name="Thoren M.H."/>
            <person name="Johannesson H."/>
        </authorList>
    </citation>
    <scope>NUCLEOTIDE SEQUENCE</scope>
    <source>
        <strain evidence="2">FGSC 1904</strain>
    </source>
</reference>
<feature type="compositionally biased region" description="Low complexity" evidence="1">
    <location>
        <begin position="176"/>
        <end position="198"/>
    </location>
</feature>
<dbReference type="EMBL" id="JAUTDP010000004">
    <property type="protein sequence ID" value="KAK3399798.1"/>
    <property type="molecule type" value="Genomic_DNA"/>
</dbReference>
<feature type="compositionally biased region" description="Polar residues" evidence="1">
    <location>
        <begin position="10"/>
        <end position="28"/>
    </location>
</feature>
<feature type="region of interest" description="Disordered" evidence="1">
    <location>
        <begin position="1"/>
        <end position="40"/>
    </location>
</feature>
<sequence>MSANDYYHNIPNSSSTNTSDTRQNSSHSYPPHGQGQANHHHVQFQDHNTTTNAPGCRRSSAISIPAGAAGVSLNPHLAQGFLTHPAPGAVPNNTPANGTHASGHPNTSHFCPIGQESTTTTHGVNGHHVTTTTTHEQTGTNGPEGFSGADGSNGPDGERGLGATLVGGATGHFLSHQLGHNTHNNNNHGHGNGHHGLLGSAAGAVAANLIEHQLKKSHDHHAHDMGHSGGGGHSGGAGGLSGLFGDGGGHHQSQQQHHQTGHHGQHGQHGQHGVQQEYVHEYGDDHGQGGVRPYPGSGHHGKRGKWGH</sequence>
<evidence type="ECO:0000313" key="3">
    <source>
        <dbReference type="Proteomes" id="UP001281003"/>
    </source>
</evidence>
<feature type="compositionally biased region" description="Polar residues" evidence="1">
    <location>
        <begin position="91"/>
        <end position="109"/>
    </location>
</feature>
<evidence type="ECO:0000256" key="1">
    <source>
        <dbReference type="SAM" id="MobiDB-lite"/>
    </source>
</evidence>
<feature type="region of interest" description="Disordered" evidence="1">
    <location>
        <begin position="83"/>
        <end position="198"/>
    </location>
</feature>
<reference evidence="2" key="1">
    <citation type="journal article" date="2023" name="Mol. Phylogenet. Evol.">
        <title>Genome-scale phylogeny and comparative genomics of the fungal order Sordariales.</title>
        <authorList>
            <person name="Hensen N."/>
            <person name="Bonometti L."/>
            <person name="Westerberg I."/>
            <person name="Brannstrom I.O."/>
            <person name="Guillou S."/>
            <person name="Cros-Aarteil S."/>
            <person name="Calhoun S."/>
            <person name="Haridas S."/>
            <person name="Kuo A."/>
            <person name="Mondo S."/>
            <person name="Pangilinan J."/>
            <person name="Riley R."/>
            <person name="LaButti K."/>
            <person name="Andreopoulos B."/>
            <person name="Lipzen A."/>
            <person name="Chen C."/>
            <person name="Yan M."/>
            <person name="Daum C."/>
            <person name="Ng V."/>
            <person name="Clum A."/>
            <person name="Steindorff A."/>
            <person name="Ohm R.A."/>
            <person name="Martin F."/>
            <person name="Silar P."/>
            <person name="Natvig D.O."/>
            <person name="Lalanne C."/>
            <person name="Gautier V."/>
            <person name="Ament-Velasquez S.L."/>
            <person name="Kruys A."/>
            <person name="Hutchinson M.I."/>
            <person name="Powell A.J."/>
            <person name="Barry K."/>
            <person name="Miller A.N."/>
            <person name="Grigoriev I.V."/>
            <person name="Debuchy R."/>
            <person name="Gladieux P."/>
            <person name="Hiltunen Thoren M."/>
            <person name="Johannesson H."/>
        </authorList>
    </citation>
    <scope>NUCLEOTIDE SEQUENCE</scope>
    <source>
        <strain evidence="2">FGSC 1904</strain>
    </source>
</reference>
<protein>
    <submittedName>
        <fullName evidence="2">Uncharacterized protein</fullName>
    </submittedName>
</protein>
<dbReference type="AlphaFoldDB" id="A0AAE0PH04"/>
<keyword evidence="3" id="KW-1185">Reference proteome</keyword>
<dbReference type="Proteomes" id="UP001281003">
    <property type="component" value="Unassembled WGS sequence"/>
</dbReference>
<feature type="compositionally biased region" description="Basic and acidic residues" evidence="1">
    <location>
        <begin position="278"/>
        <end position="287"/>
    </location>
</feature>
<dbReference type="PANTHER" id="PTHR37014:SF10">
    <property type="entry name" value="RICH PROTEIN MS8, PUTATIVE (AFU_ORTHOLOGUE AFUA_7G05650)-RELATED"/>
    <property type="match status" value="1"/>
</dbReference>
<comment type="caution">
    <text evidence="2">The sequence shown here is derived from an EMBL/GenBank/DDBJ whole genome shotgun (WGS) entry which is preliminary data.</text>
</comment>
<feature type="compositionally biased region" description="Gly residues" evidence="1">
    <location>
        <begin position="227"/>
        <end position="247"/>
    </location>
</feature>
<proteinExistence type="predicted"/>
<gene>
    <name evidence="2" type="ORF">B0T20DRAFT_468130</name>
</gene>